<dbReference type="GO" id="GO:0006310">
    <property type="term" value="P:DNA recombination"/>
    <property type="evidence" value="ECO:0007669"/>
    <property type="project" value="UniProtKB-KW"/>
</dbReference>
<dbReference type="AlphaFoldDB" id="A0A0S7BJL8"/>
<dbReference type="Gene3D" id="1.10.150.130">
    <property type="match status" value="1"/>
</dbReference>
<dbReference type="InterPro" id="IPR050090">
    <property type="entry name" value="Tyrosine_recombinase_XerCD"/>
</dbReference>
<evidence type="ECO:0000259" key="5">
    <source>
        <dbReference type="PROSITE" id="PS51898"/>
    </source>
</evidence>
<proteinExistence type="inferred from homology"/>
<protein>
    <submittedName>
        <fullName evidence="7">Site-specific recombinase XerD</fullName>
    </submittedName>
</protein>
<dbReference type="OrthoDB" id="9785687at2"/>
<dbReference type="EMBL" id="DF967972">
    <property type="protein sequence ID" value="GAP14678.1"/>
    <property type="molecule type" value="Genomic_DNA"/>
</dbReference>
<dbReference type="InterPro" id="IPR013762">
    <property type="entry name" value="Integrase-like_cat_sf"/>
</dbReference>
<dbReference type="GO" id="GO:0003677">
    <property type="term" value="F:DNA binding"/>
    <property type="evidence" value="ECO:0007669"/>
    <property type="project" value="UniProtKB-UniRule"/>
</dbReference>
<dbReference type="STRING" id="360412.LARV_02452"/>
<dbReference type="InterPro" id="IPR002104">
    <property type="entry name" value="Integrase_catalytic"/>
</dbReference>
<dbReference type="InterPro" id="IPR044068">
    <property type="entry name" value="CB"/>
</dbReference>
<evidence type="ECO:0000256" key="3">
    <source>
        <dbReference type="ARBA" id="ARBA00023172"/>
    </source>
</evidence>
<evidence type="ECO:0000256" key="4">
    <source>
        <dbReference type="PROSITE-ProRule" id="PRU01248"/>
    </source>
</evidence>
<name>A0A0S7BJL8_9CHLR</name>
<evidence type="ECO:0000313" key="7">
    <source>
        <dbReference type="EMBL" id="GAP14678.1"/>
    </source>
</evidence>
<dbReference type="Pfam" id="PF00589">
    <property type="entry name" value="Phage_integrase"/>
    <property type="match status" value="1"/>
</dbReference>
<dbReference type="SUPFAM" id="SSF56349">
    <property type="entry name" value="DNA breaking-rejoining enzymes"/>
    <property type="match status" value="1"/>
</dbReference>
<keyword evidence="3" id="KW-0233">DNA recombination</keyword>
<sequence length="336" mass="37127">MPDDPGSSSLTITQAAAAYLDSVALARSPNTARTYQNGMAAFLKCLADTGLDPKTNDLSALREDTITWFAMGLKGFAPTTERLYLTAATGFFEYLAGENLRQVNLARIRLLIRQRARRPGVRLPQFPADAIDKIIQEITTTRSFEGVEVDEKLRILRDRAFLLTLCDTGLRVHEACGLRRGDLDWNTGQALIIGKGNRQDIVRFSRRCQAALKDYLAARSAIDGAGGKALAALPLFARHDKGAGKKIKPITTTTGRNIVNEAVRSILGEEAVGTITPHSFRHYFVTRVLRSSHNLKLAQELARHRNIAVTQRYAHLSNDELDKGYYDAIEEDNSAS</sequence>
<evidence type="ECO:0000256" key="1">
    <source>
        <dbReference type="ARBA" id="ARBA00008857"/>
    </source>
</evidence>
<dbReference type="InterPro" id="IPR011010">
    <property type="entry name" value="DNA_brk_join_enz"/>
</dbReference>
<dbReference type="GO" id="GO:0015074">
    <property type="term" value="P:DNA integration"/>
    <property type="evidence" value="ECO:0007669"/>
    <property type="project" value="InterPro"/>
</dbReference>
<gene>
    <name evidence="7" type="ORF">LARV_02452</name>
</gene>
<organism evidence="7">
    <name type="scientific">Longilinea arvoryzae</name>
    <dbReference type="NCBI Taxonomy" id="360412"/>
    <lineage>
        <taxon>Bacteria</taxon>
        <taxon>Bacillati</taxon>
        <taxon>Chloroflexota</taxon>
        <taxon>Anaerolineae</taxon>
        <taxon>Anaerolineales</taxon>
        <taxon>Anaerolineaceae</taxon>
        <taxon>Longilinea</taxon>
    </lineage>
</organism>
<comment type="similarity">
    <text evidence="1">Belongs to the 'phage' integrase family.</text>
</comment>
<reference evidence="7" key="1">
    <citation type="submission" date="2015-07" db="EMBL/GenBank/DDBJ databases">
        <title>Draft Genome Sequences of Anaerolinea thermolimosa IMO-1, Bellilinea caldifistulae GOMI-1, Leptolinea tardivitalis YMTK-2, Levilinea saccharolytica KIBI-1,Longilinea arvoryzae KOME-1, Previously Described as Members of the Anaerolineaceae (Chloroflexi).</title>
        <authorList>
            <person name="Sekiguchi Y."/>
            <person name="Ohashi A."/>
            <person name="Matsuura N."/>
            <person name="Tourlousse M.D."/>
        </authorList>
    </citation>
    <scope>NUCLEOTIDE SEQUENCE [LARGE SCALE GENOMIC DNA]</scope>
    <source>
        <strain evidence="7">KOME-1</strain>
    </source>
</reference>
<dbReference type="InterPro" id="IPR010998">
    <property type="entry name" value="Integrase_recombinase_N"/>
</dbReference>
<accession>A0A0S7BJL8</accession>
<dbReference type="RefSeq" id="WP_075073916.1">
    <property type="nucleotide sequence ID" value="NZ_DF967972.1"/>
</dbReference>
<evidence type="ECO:0000259" key="6">
    <source>
        <dbReference type="PROSITE" id="PS51900"/>
    </source>
</evidence>
<evidence type="ECO:0000313" key="8">
    <source>
        <dbReference type="Proteomes" id="UP000055060"/>
    </source>
</evidence>
<dbReference type="PROSITE" id="PS51900">
    <property type="entry name" value="CB"/>
    <property type="match status" value="1"/>
</dbReference>
<keyword evidence="8" id="KW-1185">Reference proteome</keyword>
<dbReference type="Gene3D" id="1.10.443.10">
    <property type="entry name" value="Intergrase catalytic core"/>
    <property type="match status" value="1"/>
</dbReference>
<feature type="domain" description="Tyr recombinase" evidence="5">
    <location>
        <begin position="121"/>
        <end position="326"/>
    </location>
</feature>
<dbReference type="Proteomes" id="UP000055060">
    <property type="component" value="Unassembled WGS sequence"/>
</dbReference>
<dbReference type="PANTHER" id="PTHR30349:SF41">
    <property type="entry name" value="INTEGRASE_RECOMBINASE PROTEIN MJ0367-RELATED"/>
    <property type="match status" value="1"/>
</dbReference>
<dbReference type="PROSITE" id="PS51898">
    <property type="entry name" value="TYR_RECOMBINASE"/>
    <property type="match status" value="1"/>
</dbReference>
<dbReference type="PANTHER" id="PTHR30349">
    <property type="entry name" value="PHAGE INTEGRASE-RELATED"/>
    <property type="match status" value="1"/>
</dbReference>
<keyword evidence="2 4" id="KW-0238">DNA-binding</keyword>
<evidence type="ECO:0000256" key="2">
    <source>
        <dbReference type="ARBA" id="ARBA00023125"/>
    </source>
</evidence>
<feature type="domain" description="Core-binding (CB)" evidence="6">
    <location>
        <begin position="10"/>
        <end position="96"/>
    </location>
</feature>